<dbReference type="EMBL" id="BKBA01000011">
    <property type="protein sequence ID" value="GEQ14883.1"/>
    <property type="molecule type" value="Genomic_DNA"/>
</dbReference>
<dbReference type="InterPro" id="IPR012341">
    <property type="entry name" value="6hp_glycosidase-like_sf"/>
</dbReference>
<dbReference type="Gene3D" id="1.50.10.10">
    <property type="match status" value="2"/>
</dbReference>
<dbReference type="InterPro" id="IPR008928">
    <property type="entry name" value="6-hairpin_glycosidase_sf"/>
</dbReference>
<dbReference type="PANTHER" id="PTHR10412">
    <property type="entry name" value="MANNOSYL-OLIGOSACCHARIDE GLUCOSIDASE"/>
    <property type="match status" value="1"/>
</dbReference>
<dbReference type="SUPFAM" id="SSF48208">
    <property type="entry name" value="Six-hairpin glycosidases"/>
    <property type="match status" value="1"/>
</dbReference>
<comment type="caution">
    <text evidence="3">The sequence shown here is derived from an EMBL/GenBank/DDBJ whole genome shotgun (WGS) entry which is preliminary data.</text>
</comment>
<keyword evidence="4" id="KW-1185">Reference proteome</keyword>
<feature type="region of interest" description="Disordered" evidence="1">
    <location>
        <begin position="1"/>
        <end position="27"/>
    </location>
</feature>
<protein>
    <submittedName>
        <fullName evidence="3">Glucosidase</fullName>
    </submittedName>
</protein>
<name>A0A512T3Z3_9MICO</name>
<organism evidence="3 4">
    <name type="scientific">Knoellia locipacati</name>
    <dbReference type="NCBI Taxonomy" id="882824"/>
    <lineage>
        <taxon>Bacteria</taxon>
        <taxon>Bacillati</taxon>
        <taxon>Actinomycetota</taxon>
        <taxon>Actinomycetes</taxon>
        <taxon>Micrococcales</taxon>
        <taxon>Intrasporangiaceae</taxon>
        <taxon>Knoellia</taxon>
    </lineage>
</organism>
<evidence type="ECO:0000313" key="4">
    <source>
        <dbReference type="Proteomes" id="UP000321793"/>
    </source>
</evidence>
<sequence length="914" mass="101755">MGMTSVEPEQRPQTEEHRRLEHSPDDGDPWRAWGPYVSGRQWGTVREDYSADGDAWSFFPFDHAHARAYRWGEDGIAGLCDRYGFLNLAVAMWNGRDDRLKERCFGLTNGEGNHGEDAKEYWWHLDATPTHSWAQHLYRYPQAAFPYAVLRETNAARGHEDPEFQLVDTGALAEDRFFDVVTTHAKAAPGDVLVTVEATNHGPDPAPLDLVPQLWFRNTWAWGRDDRTPVIEVVEGTPPGGVVLRATHAHLGVVELHAEGAPEVLVCDNETNVEAVFGEGESRSPHPKDAVDRAVVHGDRSLLATDGRGTKVALRYSFAEVAPGETVRVRLRLLDDAWADGARPEAPAPGPPAGGGVFGGGFDDVLATRRREADAFYATVIPDGVGDQERLVARRAFAGLNWGKQLYRYDVREWLAGDPAGPPPPDSRRAREPQGRNTSWTHLALADVISMPDEWEYPWFAAWDLAFHTVAIAHMDPQFAKNQLLLMCREWSQNPNGQLPAYEWQFSDVNPPVHAWAAWHVYVLDGARDHGFLVRVFTKLLFNFSWWLNRKDSDGSNLFEGGFLGMDNISVFDRSREVPQGWRLEQSDATSWMAFTCLQMLRIALELSRVDRSWDGLATTFLEHFFSIAEAMETFGTEGVSLWDDEDEFFYDVLVDADDQGSPVRVRSLVGLLPLIAVANVPAWAFDELGDFTSRLQWLQDRRPDLTDSLLHSQDGEVVHNSLTPVVRPRLEAILRRLFDEGEFLSPHGIRSLSAAYRGGADIDAGGTAVHIEYDPGESTTGMFGGNSNWRGPVWFPTNVLILDALLVIAEGADSDVRVEFPTGSGREVALEEAAIGLRDRLIALFLPGEDGRRPGTPREYPGGDLWDVHPTFSEHFNGDNGVGLGASHQTGWTALVAHLICTPPDALREEIDT</sequence>
<evidence type="ECO:0000313" key="3">
    <source>
        <dbReference type="EMBL" id="GEQ14883.1"/>
    </source>
</evidence>
<dbReference type="Pfam" id="PF22422">
    <property type="entry name" value="MGH1-like_GH"/>
    <property type="match status" value="1"/>
</dbReference>
<feature type="domain" description="Mannosylglycerate hydrolase MGH1-like glycoside hydrolase" evidence="2">
    <location>
        <begin position="457"/>
        <end position="677"/>
    </location>
</feature>
<reference evidence="3 4" key="1">
    <citation type="submission" date="2019-07" db="EMBL/GenBank/DDBJ databases">
        <title>Whole genome shotgun sequence of Knoellia locipacati NBRC 109775.</title>
        <authorList>
            <person name="Hosoyama A."/>
            <person name="Uohara A."/>
            <person name="Ohji S."/>
            <person name="Ichikawa N."/>
        </authorList>
    </citation>
    <scope>NUCLEOTIDE SEQUENCE [LARGE SCALE GENOMIC DNA]</scope>
    <source>
        <strain evidence="3 4">NBRC 109775</strain>
    </source>
</reference>
<dbReference type="GO" id="GO:0009311">
    <property type="term" value="P:oligosaccharide metabolic process"/>
    <property type="evidence" value="ECO:0007669"/>
    <property type="project" value="InterPro"/>
</dbReference>
<evidence type="ECO:0000259" key="2">
    <source>
        <dbReference type="Pfam" id="PF22422"/>
    </source>
</evidence>
<dbReference type="Proteomes" id="UP000321793">
    <property type="component" value="Unassembled WGS sequence"/>
</dbReference>
<accession>A0A512T3Z3</accession>
<dbReference type="InterPro" id="IPR004888">
    <property type="entry name" value="Glycoside_hydrolase_63"/>
</dbReference>
<dbReference type="GO" id="GO:0004573">
    <property type="term" value="F:Glc3Man9GlcNAc2 oligosaccharide glucosidase activity"/>
    <property type="evidence" value="ECO:0007669"/>
    <property type="project" value="InterPro"/>
</dbReference>
<dbReference type="InterPro" id="IPR054491">
    <property type="entry name" value="MGH1-like_GH"/>
</dbReference>
<gene>
    <name evidence="3" type="ORF">KLO01_29300</name>
</gene>
<proteinExistence type="predicted"/>
<dbReference type="PANTHER" id="PTHR10412:SF10">
    <property type="entry name" value="GLYCOSYL HYDROLASE FAMILY 63 C-TERMINAL DOMAIN-CONTAINING PROTEIN"/>
    <property type="match status" value="1"/>
</dbReference>
<feature type="region of interest" description="Disordered" evidence="1">
    <location>
        <begin position="417"/>
        <end position="436"/>
    </location>
</feature>
<dbReference type="AlphaFoldDB" id="A0A512T3Z3"/>
<feature type="compositionally biased region" description="Basic and acidic residues" evidence="1">
    <location>
        <begin position="8"/>
        <end position="27"/>
    </location>
</feature>
<evidence type="ECO:0000256" key="1">
    <source>
        <dbReference type="SAM" id="MobiDB-lite"/>
    </source>
</evidence>